<feature type="domain" description="Endoribonuclease YicC-like N-terminal" evidence="7">
    <location>
        <begin position="1"/>
        <end position="150"/>
    </location>
</feature>
<evidence type="ECO:0000259" key="7">
    <source>
        <dbReference type="Pfam" id="PF03755"/>
    </source>
</evidence>
<evidence type="ECO:0000256" key="3">
    <source>
        <dbReference type="ARBA" id="ARBA00022759"/>
    </source>
</evidence>
<dbReference type="Pfam" id="PF08340">
    <property type="entry name" value="YicC-like_C"/>
    <property type="match status" value="1"/>
</dbReference>
<keyword evidence="4" id="KW-0378">Hydrolase</keyword>
<sequence length="284" mass="31486">MTAFARESSSVGDSNLTVELRSVNHRYLDCVFKLPDALRSLEPKLREQAARVLNRGKLECSFRLQAQAGGGTALAIDREQLQRVLDAAREIAGLLPRSQPLSPLEILQFPGVCCATETNEDSLLGSASSLFDTALAALAANREREGTRLAAMIGERITLVEREAATIRDLLPALQQQQRTRLLARLAELQVEVDNDRLEQELVYLAQKADVDEELDRLQAHVEEVRDILARGGPCGRRLDFLMQELNREANTLSSKSISTSGTQGAVELKVLIEQMREQVQNIE</sequence>
<proteinExistence type="inferred from homology"/>
<comment type="similarity">
    <text evidence="5">Belongs to the YicC/YloC family.</text>
</comment>
<evidence type="ECO:0000256" key="4">
    <source>
        <dbReference type="ARBA" id="ARBA00022801"/>
    </source>
</evidence>
<dbReference type="KEGG" id="kim:G3T16_09195"/>
<dbReference type="GO" id="GO:0016787">
    <property type="term" value="F:hydrolase activity"/>
    <property type="evidence" value="ECO:0007669"/>
    <property type="project" value="UniProtKB-KW"/>
</dbReference>
<feature type="domain" description="Endoribonuclease YicC-like C-terminal" evidence="8">
    <location>
        <begin position="168"/>
        <end position="284"/>
    </location>
</feature>
<organism evidence="9 10">
    <name type="scientific">Kineobactrum salinum</name>
    <dbReference type="NCBI Taxonomy" id="2708301"/>
    <lineage>
        <taxon>Bacteria</taxon>
        <taxon>Pseudomonadati</taxon>
        <taxon>Pseudomonadota</taxon>
        <taxon>Gammaproteobacteria</taxon>
        <taxon>Cellvibrionales</taxon>
        <taxon>Halieaceae</taxon>
        <taxon>Kineobactrum</taxon>
    </lineage>
</organism>
<keyword evidence="10" id="KW-1185">Reference proteome</keyword>
<evidence type="ECO:0000256" key="2">
    <source>
        <dbReference type="ARBA" id="ARBA00022722"/>
    </source>
</evidence>
<keyword evidence="6" id="KW-0175">Coiled coil</keyword>
<keyword evidence="2" id="KW-0540">Nuclease</keyword>
<evidence type="ECO:0000256" key="5">
    <source>
        <dbReference type="ARBA" id="ARBA00035648"/>
    </source>
</evidence>
<dbReference type="InterPro" id="IPR013551">
    <property type="entry name" value="YicC-like_C"/>
</dbReference>
<name>A0A6C0U5Y4_9GAMM</name>
<reference evidence="9 10" key="1">
    <citation type="submission" date="2020-02" db="EMBL/GenBank/DDBJ databases">
        <title>Genome sequencing for Kineobactrum sp. M2.</title>
        <authorList>
            <person name="Park S.-J."/>
        </authorList>
    </citation>
    <scope>NUCLEOTIDE SEQUENCE [LARGE SCALE GENOMIC DNA]</scope>
    <source>
        <strain evidence="9 10">M2</strain>
    </source>
</reference>
<gene>
    <name evidence="9" type="ORF">G3T16_09195</name>
</gene>
<evidence type="ECO:0000313" key="9">
    <source>
        <dbReference type="EMBL" id="QIB67612.1"/>
    </source>
</evidence>
<dbReference type="Proteomes" id="UP000477680">
    <property type="component" value="Chromosome"/>
</dbReference>
<dbReference type="PANTHER" id="PTHR30636:SF3">
    <property type="entry name" value="UPF0701 PROTEIN YICC"/>
    <property type="match status" value="1"/>
</dbReference>
<dbReference type="NCBIfam" id="TIGR00255">
    <property type="entry name" value="YicC/YloC family endoribonuclease"/>
    <property type="match status" value="1"/>
</dbReference>
<evidence type="ECO:0000256" key="6">
    <source>
        <dbReference type="SAM" id="Coils"/>
    </source>
</evidence>
<dbReference type="GO" id="GO:0004521">
    <property type="term" value="F:RNA endonuclease activity"/>
    <property type="evidence" value="ECO:0007669"/>
    <property type="project" value="InterPro"/>
</dbReference>
<keyword evidence="3" id="KW-0255">Endonuclease</keyword>
<evidence type="ECO:0000256" key="1">
    <source>
        <dbReference type="ARBA" id="ARBA00001968"/>
    </source>
</evidence>
<evidence type="ECO:0000313" key="10">
    <source>
        <dbReference type="Proteomes" id="UP000477680"/>
    </source>
</evidence>
<feature type="coiled-coil region" evidence="6">
    <location>
        <begin position="179"/>
        <end position="228"/>
    </location>
</feature>
<dbReference type="Pfam" id="PF03755">
    <property type="entry name" value="YicC-like_N"/>
    <property type="match status" value="1"/>
</dbReference>
<evidence type="ECO:0000259" key="8">
    <source>
        <dbReference type="Pfam" id="PF08340"/>
    </source>
</evidence>
<dbReference type="AlphaFoldDB" id="A0A6C0U5Y4"/>
<dbReference type="InterPro" id="IPR005229">
    <property type="entry name" value="YicC/YloC-like"/>
</dbReference>
<dbReference type="EMBL" id="CP048711">
    <property type="protein sequence ID" value="QIB67612.1"/>
    <property type="molecule type" value="Genomic_DNA"/>
</dbReference>
<dbReference type="PANTHER" id="PTHR30636">
    <property type="entry name" value="UPF0701 PROTEIN YICC"/>
    <property type="match status" value="1"/>
</dbReference>
<comment type="cofactor">
    <cofactor evidence="1">
        <name>a divalent metal cation</name>
        <dbReference type="ChEBI" id="CHEBI:60240"/>
    </cofactor>
</comment>
<dbReference type="InterPro" id="IPR013527">
    <property type="entry name" value="YicC-like_N"/>
</dbReference>
<accession>A0A6C0U5Y4</accession>
<protein>
    <submittedName>
        <fullName evidence="9">YicC family protein</fullName>
    </submittedName>
</protein>